<comment type="caution">
    <text evidence="1">The sequence shown here is derived from an EMBL/GenBank/DDBJ whole genome shotgun (WGS) entry which is preliminary data.</text>
</comment>
<name>A0A9D4R6P2_DREPO</name>
<dbReference type="EMBL" id="JAIWYP010000003">
    <property type="protein sequence ID" value="KAH3856994.1"/>
    <property type="molecule type" value="Genomic_DNA"/>
</dbReference>
<sequence length="50" mass="5385">MTTDWNLSKMGFTAMEASRQLKLRTGLGMVGVRSSNGSMINTNPATDGSY</sequence>
<reference evidence="1" key="1">
    <citation type="journal article" date="2019" name="bioRxiv">
        <title>The Genome of the Zebra Mussel, Dreissena polymorpha: A Resource for Invasive Species Research.</title>
        <authorList>
            <person name="McCartney M.A."/>
            <person name="Auch B."/>
            <person name="Kono T."/>
            <person name="Mallez S."/>
            <person name="Zhang Y."/>
            <person name="Obille A."/>
            <person name="Becker A."/>
            <person name="Abrahante J.E."/>
            <person name="Garbe J."/>
            <person name="Badalamenti J.P."/>
            <person name="Herman A."/>
            <person name="Mangelson H."/>
            <person name="Liachko I."/>
            <person name="Sullivan S."/>
            <person name="Sone E.D."/>
            <person name="Koren S."/>
            <person name="Silverstein K.A.T."/>
            <person name="Beckman K.B."/>
            <person name="Gohl D.M."/>
        </authorList>
    </citation>
    <scope>NUCLEOTIDE SEQUENCE</scope>
    <source>
        <strain evidence="1">Duluth1</strain>
        <tissue evidence="1">Whole animal</tissue>
    </source>
</reference>
<protein>
    <submittedName>
        <fullName evidence="1">Uncharacterized protein</fullName>
    </submittedName>
</protein>
<accession>A0A9D4R6P2</accession>
<proteinExistence type="predicted"/>
<keyword evidence="2" id="KW-1185">Reference proteome</keyword>
<organism evidence="1 2">
    <name type="scientific">Dreissena polymorpha</name>
    <name type="common">Zebra mussel</name>
    <name type="synonym">Mytilus polymorpha</name>
    <dbReference type="NCBI Taxonomy" id="45954"/>
    <lineage>
        <taxon>Eukaryota</taxon>
        <taxon>Metazoa</taxon>
        <taxon>Spiralia</taxon>
        <taxon>Lophotrochozoa</taxon>
        <taxon>Mollusca</taxon>
        <taxon>Bivalvia</taxon>
        <taxon>Autobranchia</taxon>
        <taxon>Heteroconchia</taxon>
        <taxon>Euheterodonta</taxon>
        <taxon>Imparidentia</taxon>
        <taxon>Neoheterodontei</taxon>
        <taxon>Myida</taxon>
        <taxon>Dreissenoidea</taxon>
        <taxon>Dreissenidae</taxon>
        <taxon>Dreissena</taxon>
    </lineage>
</organism>
<gene>
    <name evidence="1" type="ORF">DPMN_099591</name>
</gene>
<dbReference type="AlphaFoldDB" id="A0A9D4R6P2"/>
<evidence type="ECO:0000313" key="2">
    <source>
        <dbReference type="Proteomes" id="UP000828390"/>
    </source>
</evidence>
<evidence type="ECO:0000313" key="1">
    <source>
        <dbReference type="EMBL" id="KAH3856994.1"/>
    </source>
</evidence>
<reference evidence="1" key="2">
    <citation type="submission" date="2020-11" db="EMBL/GenBank/DDBJ databases">
        <authorList>
            <person name="McCartney M.A."/>
            <person name="Auch B."/>
            <person name="Kono T."/>
            <person name="Mallez S."/>
            <person name="Becker A."/>
            <person name="Gohl D.M."/>
            <person name="Silverstein K.A.T."/>
            <person name="Koren S."/>
            <person name="Bechman K.B."/>
            <person name="Herman A."/>
            <person name="Abrahante J.E."/>
            <person name="Garbe J."/>
        </authorList>
    </citation>
    <scope>NUCLEOTIDE SEQUENCE</scope>
    <source>
        <strain evidence="1">Duluth1</strain>
        <tissue evidence="1">Whole animal</tissue>
    </source>
</reference>
<dbReference type="Proteomes" id="UP000828390">
    <property type="component" value="Unassembled WGS sequence"/>
</dbReference>